<dbReference type="GO" id="GO:0016787">
    <property type="term" value="F:hydrolase activity"/>
    <property type="evidence" value="ECO:0007669"/>
    <property type="project" value="UniProtKB-KW"/>
</dbReference>
<protein>
    <submittedName>
        <fullName evidence="2">Alpha/beta fold hydrolase</fullName>
    </submittedName>
</protein>
<dbReference type="PIRSF" id="PIRSF037442">
    <property type="entry name" value="UCP037442_abhydr"/>
    <property type="match status" value="1"/>
</dbReference>
<accession>A0A921E2G4</accession>
<proteinExistence type="predicted"/>
<dbReference type="Pfam" id="PF12697">
    <property type="entry name" value="Abhydrolase_6"/>
    <property type="match status" value="1"/>
</dbReference>
<reference evidence="2" key="1">
    <citation type="journal article" date="2021" name="PeerJ">
        <title>Extensive microbial diversity within the chicken gut microbiome revealed by metagenomics and culture.</title>
        <authorList>
            <person name="Gilroy R."/>
            <person name="Ravi A."/>
            <person name="Getino M."/>
            <person name="Pursley I."/>
            <person name="Horton D.L."/>
            <person name="Alikhan N.F."/>
            <person name="Baker D."/>
            <person name="Gharbi K."/>
            <person name="Hall N."/>
            <person name="Watson M."/>
            <person name="Adriaenssens E.M."/>
            <person name="Foster-Nyarko E."/>
            <person name="Jarju S."/>
            <person name="Secka A."/>
            <person name="Antonio M."/>
            <person name="Oren A."/>
            <person name="Chaudhuri R.R."/>
            <person name="La Ragione R."/>
            <person name="Hildebrand F."/>
            <person name="Pallen M.J."/>
        </authorList>
    </citation>
    <scope>NUCLEOTIDE SEQUENCE</scope>
    <source>
        <strain evidence="2">316</strain>
    </source>
</reference>
<evidence type="ECO:0000259" key="1">
    <source>
        <dbReference type="Pfam" id="PF12697"/>
    </source>
</evidence>
<sequence>MRTVVETARQAGAALPEPVTITCRDGYRLHGHLWYPEYGQGRGQEPIHGTVIVNPATGVLGRYYHAYAQFLARHGFAVLTYDYRGIGLSRPPALRRCGVRWRDWGERDFDAALRWVRRRDAGPISVVGHSIGGFLPGFAETAPLVDRILTVGAQFAYRKDYAPGQRLRMTAKWHLAMPFLTAVTGYFPGRRLGWLEDLPAGVAYEWSFRRADMAASYPEADRAGILARFAAVTAPILAVGTTDDAFGTPAAIRRGLSYYTASQRIQVQLHPDALGVSAAGHFGLFHARRSGSFWPATLSWLRDGRNPWPQAVIDMEGIGSIPQHRMQTDEQHQSLWRQRHPGLGSWRLGLCERPVPSPRRRPSR</sequence>
<keyword evidence="2" id="KW-0378">Hydrolase</keyword>
<reference evidence="2" key="2">
    <citation type="submission" date="2021-09" db="EMBL/GenBank/DDBJ databases">
        <authorList>
            <person name="Gilroy R."/>
        </authorList>
    </citation>
    <scope>NUCLEOTIDE SEQUENCE</scope>
    <source>
        <strain evidence="2">316</strain>
    </source>
</reference>
<dbReference type="Gene3D" id="3.40.50.1820">
    <property type="entry name" value="alpha/beta hydrolase"/>
    <property type="match status" value="1"/>
</dbReference>
<dbReference type="EMBL" id="DYYG01000028">
    <property type="protein sequence ID" value="HJE23743.1"/>
    <property type="molecule type" value="Genomic_DNA"/>
</dbReference>
<dbReference type="InterPro" id="IPR029058">
    <property type="entry name" value="AB_hydrolase_fold"/>
</dbReference>
<dbReference type="Proteomes" id="UP000742631">
    <property type="component" value="Unassembled WGS sequence"/>
</dbReference>
<dbReference type="SUPFAM" id="SSF53474">
    <property type="entry name" value="alpha/beta-Hydrolases"/>
    <property type="match status" value="1"/>
</dbReference>
<gene>
    <name evidence="2" type="ORF">K8W01_08810</name>
</gene>
<dbReference type="InterPro" id="IPR000073">
    <property type="entry name" value="AB_hydrolase_1"/>
</dbReference>
<comment type="caution">
    <text evidence="2">The sequence shown here is derived from an EMBL/GenBank/DDBJ whole genome shotgun (WGS) entry which is preliminary data.</text>
</comment>
<evidence type="ECO:0000313" key="2">
    <source>
        <dbReference type="EMBL" id="HJE23743.1"/>
    </source>
</evidence>
<evidence type="ECO:0000313" key="3">
    <source>
        <dbReference type="Proteomes" id="UP000742631"/>
    </source>
</evidence>
<feature type="domain" description="AB hydrolase-1" evidence="1">
    <location>
        <begin position="61"/>
        <end position="287"/>
    </location>
</feature>
<dbReference type="InterPro" id="IPR017208">
    <property type="entry name" value="UCP037442_abhydr"/>
</dbReference>
<organism evidence="2 3">
    <name type="scientific">Methylorubrum populi</name>
    <dbReference type="NCBI Taxonomy" id="223967"/>
    <lineage>
        <taxon>Bacteria</taxon>
        <taxon>Pseudomonadati</taxon>
        <taxon>Pseudomonadota</taxon>
        <taxon>Alphaproteobacteria</taxon>
        <taxon>Hyphomicrobiales</taxon>
        <taxon>Methylobacteriaceae</taxon>
        <taxon>Methylorubrum</taxon>
    </lineage>
</organism>
<dbReference type="AlphaFoldDB" id="A0A921E2G4"/>
<name>A0A921E2G4_9HYPH</name>